<proteinExistence type="predicted"/>
<dbReference type="KEGG" id="pavi:110757308"/>
<dbReference type="PANTHER" id="PTHR24177">
    <property type="entry name" value="CASKIN"/>
    <property type="match status" value="1"/>
</dbReference>
<dbReference type="InterPro" id="IPR002110">
    <property type="entry name" value="Ankyrin_rpt"/>
</dbReference>
<dbReference type="Gene3D" id="1.25.40.20">
    <property type="entry name" value="Ankyrin repeat-containing domain"/>
    <property type="match status" value="3"/>
</dbReference>
<dbReference type="Proteomes" id="UP000515124">
    <property type="component" value="Unplaced"/>
</dbReference>
<evidence type="ECO:0000256" key="2">
    <source>
        <dbReference type="SAM" id="MobiDB-lite"/>
    </source>
</evidence>
<protein>
    <submittedName>
        <fullName evidence="6">Ankyrin repeat and SAM domain-containing protein 1A-like</fullName>
    </submittedName>
</protein>
<accession>A0A6P5SLE3</accession>
<evidence type="ECO:0000256" key="1">
    <source>
        <dbReference type="PROSITE-ProRule" id="PRU00023"/>
    </source>
</evidence>
<dbReference type="Pfam" id="PF12796">
    <property type="entry name" value="Ank_2"/>
    <property type="match status" value="1"/>
</dbReference>
<evidence type="ECO:0000313" key="5">
    <source>
        <dbReference type="Proteomes" id="UP000515124"/>
    </source>
</evidence>
<feature type="domain" description="PGG" evidence="4">
    <location>
        <begin position="489"/>
        <end position="600"/>
    </location>
</feature>
<dbReference type="InterPro" id="IPR036770">
    <property type="entry name" value="Ankyrin_rpt-contain_sf"/>
</dbReference>
<dbReference type="RefSeq" id="XP_021814578.1">
    <property type="nucleotide sequence ID" value="XM_021958886.1"/>
</dbReference>
<keyword evidence="3" id="KW-1133">Transmembrane helix</keyword>
<dbReference type="AlphaFoldDB" id="A0A6P5SLE3"/>
<keyword evidence="5" id="KW-1185">Reference proteome</keyword>
<sequence>MPRSSQEEVAFLMSQEVWGKILFLNAMKGEWEEVKEAYRSQGSVVQKMKITRAGDTALHIAASYGETQIVSDLLEIIEDDASKSNILKIENNKGNTPLHLAATAGDVKMCHAMATIDPDLVSSRNHENETPLFLAALHGKEDAFLCLHSHCEQNCHSFRTKNGDTILHAAISGEYLSLAFQIILWHPDLVNYMNESGFSPLHILANTPSAFNSSSRLRPLDRLIYKCLIVKELKEEKDKKNTCPQEKQPGINMSSESDQTLKTKIIDKTLGEKRRHKWATQVMKELVKNTSSYMYEQTPGETRAVDDESFEEVPNKPVTESEEEGKSKSDEKKDKDKNNETDEKVKRQTPILIAAKMGVSEMVEEILENYPVAIQDVDSENKNVALLAVENRQPHVYKLLLKREKQIESLLRQVDKTGNNALHLAAKYGSYRPWLTPGAALQMQWELKWFTFVQTSMPSHLSVRSNIEGQTPKEIFTTSHKPLQKEGSNWLVKTSESCSVVAALIATVAFATSATVPGGLDNETGEPVFKDKPAFDAFTISSLVSLCLSVTALVFFLSIITSRYEAHDFSINLPRKLLLGLTSLFASIASVLVSFCTGHIFLLDRQLRYVAYPLYAATCLPVTIFALAQLPLYYDLIRVMFGKVPQRSYKEYRHY</sequence>
<dbReference type="InterPro" id="IPR026961">
    <property type="entry name" value="PGG_dom"/>
</dbReference>
<feature type="compositionally biased region" description="Basic and acidic residues" evidence="2">
    <location>
        <begin position="324"/>
        <end position="344"/>
    </location>
</feature>
<gene>
    <name evidence="6" type="primary">LOC110757308</name>
</gene>
<dbReference type="Pfam" id="PF13962">
    <property type="entry name" value="PGG"/>
    <property type="match status" value="1"/>
</dbReference>
<reference evidence="6" key="1">
    <citation type="submission" date="2025-08" db="UniProtKB">
        <authorList>
            <consortium name="RefSeq"/>
        </authorList>
    </citation>
    <scope>IDENTIFICATION</scope>
</reference>
<feature type="region of interest" description="Disordered" evidence="2">
    <location>
        <begin position="293"/>
        <end position="344"/>
    </location>
</feature>
<dbReference type="PROSITE" id="PS50088">
    <property type="entry name" value="ANK_REPEAT"/>
    <property type="match status" value="2"/>
</dbReference>
<feature type="transmembrane region" description="Helical" evidence="3">
    <location>
        <begin position="614"/>
        <end position="634"/>
    </location>
</feature>
<keyword evidence="3" id="KW-0472">Membrane</keyword>
<feature type="transmembrane region" description="Helical" evidence="3">
    <location>
        <begin position="537"/>
        <end position="557"/>
    </location>
</feature>
<feature type="repeat" description="ANK" evidence="1">
    <location>
        <begin position="53"/>
        <end position="75"/>
    </location>
</feature>
<dbReference type="PANTHER" id="PTHR24177:SF470">
    <property type="entry name" value="ANKYRIN REPEAT PROTEIN"/>
    <property type="match status" value="1"/>
</dbReference>
<dbReference type="SUPFAM" id="SSF48403">
    <property type="entry name" value="Ankyrin repeat"/>
    <property type="match status" value="2"/>
</dbReference>
<feature type="region of interest" description="Disordered" evidence="2">
    <location>
        <begin position="238"/>
        <end position="259"/>
    </location>
</feature>
<keyword evidence="3" id="KW-0812">Transmembrane</keyword>
<organism evidence="5 6">
    <name type="scientific">Prunus avium</name>
    <name type="common">Cherry</name>
    <name type="synonym">Cerasus avium</name>
    <dbReference type="NCBI Taxonomy" id="42229"/>
    <lineage>
        <taxon>Eukaryota</taxon>
        <taxon>Viridiplantae</taxon>
        <taxon>Streptophyta</taxon>
        <taxon>Embryophyta</taxon>
        <taxon>Tracheophyta</taxon>
        <taxon>Spermatophyta</taxon>
        <taxon>Magnoliopsida</taxon>
        <taxon>eudicotyledons</taxon>
        <taxon>Gunneridae</taxon>
        <taxon>Pentapetalae</taxon>
        <taxon>rosids</taxon>
        <taxon>fabids</taxon>
        <taxon>Rosales</taxon>
        <taxon>Rosaceae</taxon>
        <taxon>Amygdaloideae</taxon>
        <taxon>Amygdaleae</taxon>
        <taxon>Prunus</taxon>
    </lineage>
</organism>
<evidence type="ECO:0000313" key="6">
    <source>
        <dbReference type="RefSeq" id="XP_021814578.1"/>
    </source>
</evidence>
<evidence type="ECO:0000259" key="4">
    <source>
        <dbReference type="Pfam" id="PF13962"/>
    </source>
</evidence>
<keyword evidence="1" id="KW-0040">ANK repeat</keyword>
<feature type="transmembrane region" description="Helical" evidence="3">
    <location>
        <begin position="577"/>
        <end position="602"/>
    </location>
</feature>
<name>A0A6P5SLE3_PRUAV</name>
<dbReference type="PROSITE" id="PS50297">
    <property type="entry name" value="ANK_REP_REGION"/>
    <property type="match status" value="1"/>
</dbReference>
<evidence type="ECO:0000256" key="3">
    <source>
        <dbReference type="SAM" id="Phobius"/>
    </source>
</evidence>
<dbReference type="SMART" id="SM00248">
    <property type="entry name" value="ANK"/>
    <property type="match status" value="6"/>
</dbReference>
<dbReference type="GeneID" id="110757308"/>
<dbReference type="GO" id="GO:0016020">
    <property type="term" value="C:membrane"/>
    <property type="evidence" value="ECO:0007669"/>
    <property type="project" value="TreeGrafter"/>
</dbReference>
<feature type="repeat" description="ANK" evidence="1">
    <location>
        <begin position="93"/>
        <end position="125"/>
    </location>
</feature>